<reference evidence="2 3" key="1">
    <citation type="submission" date="2023-04" db="EMBL/GenBank/DDBJ databases">
        <title>Marinoamorphus aggregata gen. nov., sp. Nov., isolate from tissue of brittle star Ophioplocus japonicus.</title>
        <authorList>
            <person name="Kawano K."/>
            <person name="Sawayama S."/>
            <person name="Nakagawa S."/>
        </authorList>
    </citation>
    <scope>NUCLEOTIDE SEQUENCE [LARGE SCALE GENOMIC DNA]</scope>
    <source>
        <strain evidence="2 3">NKW23</strain>
    </source>
</reference>
<keyword evidence="1" id="KW-0472">Membrane</keyword>
<sequence length="487" mass="51661">MPTAAAGRLTGAERLALAAILAYAAYGVVTAVSGFATDSDSARIWLRPMTLLDGVYTPSRTTGFPLYEVLVVGLRGLGAGLTAVNLVTLGIGLGAFAVLWRGLPAGRPRAFAILILAMTPAVFVNASALMETNLALLLAAAYLLAMFRDRLGGAPRPAPSPLAPLPLLLGLALVLTRIDSAILVVAASGARLAITGDRRFLLHLAAVGLGAFAVYAALHGGIGFLVQPGQHLIDDPLPRKLAKAAVGGFAALWTAGAAALAVVLLALPRMGRDWQVLLGIATLLYAARYLMLSDEVEYLNGWLLLVALAAAVHARRAEARLALPVAALGLAVSVSLFVRTDPLADGYALRPQLTAPAWLQEARRRAELHRGTDPAFWEAARALTGLGVAPPIVSTELTGPARREIAVFRNGAYKFLSARWSVDLEARERVVLCDAHLRQTRGWRQLRALHARTLLGNPARLSGTRCTELAPPFTTDRFAETARGFFR</sequence>
<evidence type="ECO:0000313" key="2">
    <source>
        <dbReference type="EMBL" id="GMG85620.1"/>
    </source>
</evidence>
<evidence type="ECO:0000256" key="1">
    <source>
        <dbReference type="SAM" id="Phobius"/>
    </source>
</evidence>
<evidence type="ECO:0008006" key="4">
    <source>
        <dbReference type="Google" id="ProtNLM"/>
    </source>
</evidence>
<name>A0ABQ6LU66_9RHOB</name>
<feature type="transmembrane region" description="Helical" evidence="1">
    <location>
        <begin position="274"/>
        <end position="292"/>
    </location>
</feature>
<protein>
    <recommendedName>
        <fullName evidence="4">Glycosyltransferase RgtA/B/C/D-like domain-containing protein</fullName>
    </recommendedName>
</protein>
<dbReference type="RefSeq" id="WP_285675035.1">
    <property type="nucleotide sequence ID" value="NZ_BSYI01000085.1"/>
</dbReference>
<feature type="transmembrane region" description="Helical" evidence="1">
    <location>
        <begin position="15"/>
        <end position="36"/>
    </location>
</feature>
<keyword evidence="1" id="KW-0812">Transmembrane</keyword>
<gene>
    <name evidence="2" type="ORF">LNKW23_48430</name>
</gene>
<proteinExistence type="predicted"/>
<feature type="transmembrane region" description="Helical" evidence="1">
    <location>
        <begin position="165"/>
        <end position="188"/>
    </location>
</feature>
<evidence type="ECO:0000313" key="3">
    <source>
        <dbReference type="Proteomes" id="UP001239909"/>
    </source>
</evidence>
<keyword evidence="1" id="KW-1133">Transmembrane helix</keyword>
<accession>A0ABQ6LU66</accession>
<dbReference type="Proteomes" id="UP001239909">
    <property type="component" value="Unassembled WGS sequence"/>
</dbReference>
<dbReference type="EMBL" id="BSYI01000085">
    <property type="protein sequence ID" value="GMG85620.1"/>
    <property type="molecule type" value="Genomic_DNA"/>
</dbReference>
<feature type="transmembrane region" description="Helical" evidence="1">
    <location>
        <begin position="321"/>
        <end position="338"/>
    </location>
</feature>
<keyword evidence="3" id="KW-1185">Reference proteome</keyword>
<feature type="transmembrane region" description="Helical" evidence="1">
    <location>
        <begin position="200"/>
        <end position="226"/>
    </location>
</feature>
<feature type="transmembrane region" description="Helical" evidence="1">
    <location>
        <begin position="246"/>
        <end position="267"/>
    </location>
</feature>
<feature type="transmembrane region" description="Helical" evidence="1">
    <location>
        <begin position="77"/>
        <end position="100"/>
    </location>
</feature>
<comment type="caution">
    <text evidence="2">The sequence shown here is derived from an EMBL/GenBank/DDBJ whole genome shotgun (WGS) entry which is preliminary data.</text>
</comment>
<organism evidence="2 3">
    <name type="scientific">Paralimibaculum aggregatum</name>
    <dbReference type="NCBI Taxonomy" id="3036245"/>
    <lineage>
        <taxon>Bacteria</taxon>
        <taxon>Pseudomonadati</taxon>
        <taxon>Pseudomonadota</taxon>
        <taxon>Alphaproteobacteria</taxon>
        <taxon>Rhodobacterales</taxon>
        <taxon>Paracoccaceae</taxon>
        <taxon>Paralimibaculum</taxon>
    </lineage>
</organism>
<feature type="transmembrane region" description="Helical" evidence="1">
    <location>
        <begin position="298"/>
        <end position="314"/>
    </location>
</feature>
<feature type="transmembrane region" description="Helical" evidence="1">
    <location>
        <begin position="112"/>
        <end position="145"/>
    </location>
</feature>